<dbReference type="NCBIfam" id="NF004281">
    <property type="entry name" value="PRK05690.1"/>
    <property type="match status" value="1"/>
</dbReference>
<dbReference type="NCBIfam" id="NF005902">
    <property type="entry name" value="PRK07878.1"/>
    <property type="match status" value="1"/>
</dbReference>
<protein>
    <submittedName>
        <fullName evidence="2">Adenylyltransferase/sulfurtransferase MoeZ</fullName>
    </submittedName>
</protein>
<dbReference type="CDD" id="cd00158">
    <property type="entry name" value="RHOD"/>
    <property type="match status" value="1"/>
</dbReference>
<gene>
    <name evidence="2" type="primary">moeZ</name>
    <name evidence="2" type="ORF">GCM10023217_30820</name>
</gene>
<dbReference type="PANTHER" id="PTHR10953">
    <property type="entry name" value="UBIQUITIN-ACTIVATING ENZYME E1"/>
    <property type="match status" value="1"/>
</dbReference>
<dbReference type="InterPro" id="IPR036873">
    <property type="entry name" value="Rhodanese-like_dom_sf"/>
</dbReference>
<dbReference type="PROSITE" id="PS50206">
    <property type="entry name" value="RHODANESE_3"/>
    <property type="match status" value="1"/>
</dbReference>
<dbReference type="InterPro" id="IPR000594">
    <property type="entry name" value="ThiF_NAD_FAD-bd"/>
</dbReference>
<dbReference type="InterPro" id="IPR035985">
    <property type="entry name" value="Ubiquitin-activating_enz"/>
</dbReference>
<dbReference type="Pfam" id="PF00581">
    <property type="entry name" value="Rhodanese"/>
    <property type="match status" value="1"/>
</dbReference>
<keyword evidence="2" id="KW-0808">Transferase</keyword>
<evidence type="ECO:0000313" key="2">
    <source>
        <dbReference type="EMBL" id="GAA4756627.1"/>
    </source>
</evidence>
<name>A0ABP8ZH94_9ACTN</name>
<organism evidence="2 3">
    <name type="scientific">Gordonia alkaliphila</name>
    <dbReference type="NCBI Taxonomy" id="1053547"/>
    <lineage>
        <taxon>Bacteria</taxon>
        <taxon>Bacillati</taxon>
        <taxon>Actinomycetota</taxon>
        <taxon>Actinomycetes</taxon>
        <taxon>Mycobacteriales</taxon>
        <taxon>Gordoniaceae</taxon>
        <taxon>Gordonia</taxon>
    </lineage>
</organism>
<dbReference type="Gene3D" id="3.40.250.10">
    <property type="entry name" value="Rhodanese-like domain"/>
    <property type="match status" value="1"/>
</dbReference>
<dbReference type="Proteomes" id="UP001500822">
    <property type="component" value="Unassembled WGS sequence"/>
</dbReference>
<dbReference type="InterPro" id="IPR001763">
    <property type="entry name" value="Rhodanese-like_dom"/>
</dbReference>
<evidence type="ECO:0000259" key="1">
    <source>
        <dbReference type="PROSITE" id="PS50206"/>
    </source>
</evidence>
<sequence>MTPASALPPLVEPGPELTAEEIARYSRHLIIPDVGVAGQRRLKNARVLVMGAGGLGSPTLLYLAAAGVGTLGIVDFDVVDESNLQRQILHGVADVGRAKIESARDAIAAINPLVRVELHDVVLTNDNAVELFGRYDLILDGTDNFATRYLVNDAAALAHKPYVWGSIFRFSGQVSVFWEDAPDGRGLNYRDLYPQAPPAGLVPSCAEGGVFGLLCGTIGSLMGTEAIKLLCGIGDPLLGRLLIYDALAMTHRTVRFARDPDRAPITALIDYDAFCGIPAVVDADTAADTSSITPLQLRAELDSDDPPVLIDVREPVEWEIAALPGARLVPRGDIVDGRASAQIPREGRVVLYCKTGIRSAQALAALRAAGLDRVVHLEGGILAWAQQVDPEMPTY</sequence>
<accession>A0ABP8ZH94</accession>
<comment type="caution">
    <text evidence="2">The sequence shown here is derived from an EMBL/GenBank/DDBJ whole genome shotgun (WGS) entry which is preliminary data.</text>
</comment>
<keyword evidence="2" id="KW-0548">Nucleotidyltransferase</keyword>
<dbReference type="CDD" id="cd00757">
    <property type="entry name" value="ThiF_MoeB_HesA_family"/>
    <property type="match status" value="1"/>
</dbReference>
<dbReference type="GO" id="GO:0016779">
    <property type="term" value="F:nucleotidyltransferase activity"/>
    <property type="evidence" value="ECO:0007669"/>
    <property type="project" value="UniProtKB-KW"/>
</dbReference>
<dbReference type="SUPFAM" id="SSF69572">
    <property type="entry name" value="Activating enzymes of the ubiquitin-like proteins"/>
    <property type="match status" value="1"/>
</dbReference>
<keyword evidence="3" id="KW-1185">Reference proteome</keyword>
<feature type="domain" description="Rhodanese" evidence="1">
    <location>
        <begin position="303"/>
        <end position="393"/>
    </location>
</feature>
<proteinExistence type="predicted"/>
<reference evidence="3" key="1">
    <citation type="journal article" date="2019" name="Int. J. Syst. Evol. Microbiol.">
        <title>The Global Catalogue of Microorganisms (GCM) 10K type strain sequencing project: providing services to taxonomists for standard genome sequencing and annotation.</title>
        <authorList>
            <consortium name="The Broad Institute Genomics Platform"/>
            <consortium name="The Broad Institute Genome Sequencing Center for Infectious Disease"/>
            <person name="Wu L."/>
            <person name="Ma J."/>
        </authorList>
    </citation>
    <scope>NUCLEOTIDE SEQUENCE [LARGE SCALE GENOMIC DNA]</scope>
    <source>
        <strain evidence="3">JCM 18077</strain>
    </source>
</reference>
<dbReference type="SMART" id="SM00450">
    <property type="entry name" value="RHOD"/>
    <property type="match status" value="1"/>
</dbReference>
<dbReference type="PANTHER" id="PTHR10953:SF102">
    <property type="entry name" value="ADENYLYLTRANSFERASE AND SULFURTRANSFERASE MOCS3"/>
    <property type="match status" value="1"/>
</dbReference>
<dbReference type="RefSeq" id="WP_246991727.1">
    <property type="nucleotide sequence ID" value="NZ_BAABIE010000016.1"/>
</dbReference>
<evidence type="ECO:0000313" key="3">
    <source>
        <dbReference type="Proteomes" id="UP001500822"/>
    </source>
</evidence>
<dbReference type="Pfam" id="PF00899">
    <property type="entry name" value="ThiF"/>
    <property type="match status" value="1"/>
</dbReference>
<dbReference type="Gene3D" id="3.40.50.720">
    <property type="entry name" value="NAD(P)-binding Rossmann-like Domain"/>
    <property type="match status" value="1"/>
</dbReference>
<dbReference type="InterPro" id="IPR045886">
    <property type="entry name" value="ThiF/MoeB/HesA"/>
</dbReference>
<dbReference type="EMBL" id="BAABIE010000016">
    <property type="protein sequence ID" value="GAA4756627.1"/>
    <property type="molecule type" value="Genomic_DNA"/>
</dbReference>